<reference evidence="3" key="1">
    <citation type="submission" date="2012-12" db="EMBL/GenBank/DDBJ databases">
        <authorList>
            <person name="Hellsten U."/>
            <person name="Grimwood J."/>
            <person name="Chapman J.A."/>
            <person name="Shapiro H."/>
            <person name="Aerts A."/>
            <person name="Otillar R.P."/>
            <person name="Terry A.Y."/>
            <person name="Boore J.L."/>
            <person name="Simakov O."/>
            <person name="Marletaz F."/>
            <person name="Cho S.-J."/>
            <person name="Edsinger-Gonzales E."/>
            <person name="Havlak P."/>
            <person name="Kuo D.-H."/>
            <person name="Larsson T."/>
            <person name="Lv J."/>
            <person name="Arendt D."/>
            <person name="Savage R."/>
            <person name="Osoegawa K."/>
            <person name="de Jong P."/>
            <person name="Lindberg D.R."/>
            <person name="Seaver E.C."/>
            <person name="Weisblat D.A."/>
            <person name="Putnam N.H."/>
            <person name="Grigoriev I.V."/>
            <person name="Rokhsar D.S."/>
        </authorList>
    </citation>
    <scope>NUCLEOTIDE SEQUENCE</scope>
</reference>
<organism evidence="2 3">
    <name type="scientific">Helobdella robusta</name>
    <name type="common">Californian leech</name>
    <dbReference type="NCBI Taxonomy" id="6412"/>
    <lineage>
        <taxon>Eukaryota</taxon>
        <taxon>Metazoa</taxon>
        <taxon>Spiralia</taxon>
        <taxon>Lophotrochozoa</taxon>
        <taxon>Annelida</taxon>
        <taxon>Clitellata</taxon>
        <taxon>Hirudinea</taxon>
        <taxon>Rhynchobdellida</taxon>
        <taxon>Glossiphoniidae</taxon>
        <taxon>Helobdella</taxon>
    </lineage>
</organism>
<dbReference type="EMBL" id="KB097571">
    <property type="protein sequence ID" value="ESN94211.1"/>
    <property type="molecule type" value="Genomic_DNA"/>
</dbReference>
<dbReference type="CTD" id="20200314"/>
<accession>T1EUR4</accession>
<evidence type="ECO:0000313" key="2">
    <source>
        <dbReference type="EnsemblMetazoa" id="HelroP164008"/>
    </source>
</evidence>
<dbReference type="Proteomes" id="UP000015101">
    <property type="component" value="Unassembled WGS sequence"/>
</dbReference>
<dbReference type="GeneID" id="20200314"/>
<dbReference type="EnsemblMetazoa" id="HelroT164008">
    <property type="protein sequence ID" value="HelroP164008"/>
    <property type="gene ID" value="HelroG164008"/>
</dbReference>
<reference evidence="2" key="3">
    <citation type="submission" date="2015-06" db="UniProtKB">
        <authorList>
            <consortium name="EnsemblMetazoa"/>
        </authorList>
    </citation>
    <scope>IDENTIFICATION</scope>
</reference>
<dbReference type="KEGG" id="hro:HELRODRAFT_164008"/>
<name>T1EUR4_HELRO</name>
<protein>
    <submittedName>
        <fullName evidence="1 2">Uncharacterized protein</fullName>
    </submittedName>
</protein>
<dbReference type="HOGENOM" id="CLU_1867326_0_0_1"/>
<evidence type="ECO:0000313" key="3">
    <source>
        <dbReference type="Proteomes" id="UP000015101"/>
    </source>
</evidence>
<sequence>MGPRGCIALVSCAAINPGKCPPDTGSVPKVQLLASSLLLMGNANSRRGESEFLALNQMTRASAVAVFSSRLGDCLCHWVETAATKFFEPKAFATSFLVKIFLRLFGALLPVTVDLLKICDEGYIVDRGMFQNILRKL</sequence>
<gene>
    <name evidence="2" type="primary">20200314</name>
    <name evidence="1" type="ORF">HELRODRAFT_164008</name>
</gene>
<proteinExistence type="predicted"/>
<evidence type="ECO:0000313" key="1">
    <source>
        <dbReference type="EMBL" id="ESN94211.1"/>
    </source>
</evidence>
<dbReference type="RefSeq" id="XP_009027320.1">
    <property type="nucleotide sequence ID" value="XM_009029072.1"/>
</dbReference>
<dbReference type="EMBL" id="AMQM01001515">
    <property type="status" value="NOT_ANNOTATED_CDS"/>
    <property type="molecule type" value="Genomic_DNA"/>
</dbReference>
<keyword evidence="3" id="KW-1185">Reference proteome</keyword>
<dbReference type="AlphaFoldDB" id="T1EUR4"/>
<dbReference type="InParanoid" id="T1EUR4"/>
<reference evidence="1 3" key="2">
    <citation type="journal article" date="2013" name="Nature">
        <title>Insights into bilaterian evolution from three spiralian genomes.</title>
        <authorList>
            <person name="Simakov O."/>
            <person name="Marletaz F."/>
            <person name="Cho S.J."/>
            <person name="Edsinger-Gonzales E."/>
            <person name="Havlak P."/>
            <person name="Hellsten U."/>
            <person name="Kuo D.H."/>
            <person name="Larsson T."/>
            <person name="Lv J."/>
            <person name="Arendt D."/>
            <person name="Savage R."/>
            <person name="Osoegawa K."/>
            <person name="de Jong P."/>
            <person name="Grimwood J."/>
            <person name="Chapman J.A."/>
            <person name="Shapiro H."/>
            <person name="Aerts A."/>
            <person name="Otillar R.P."/>
            <person name="Terry A.Y."/>
            <person name="Boore J.L."/>
            <person name="Grigoriev I.V."/>
            <person name="Lindberg D.R."/>
            <person name="Seaver E.C."/>
            <person name="Weisblat D.A."/>
            <person name="Putnam N.H."/>
            <person name="Rokhsar D.S."/>
        </authorList>
    </citation>
    <scope>NUCLEOTIDE SEQUENCE</scope>
</reference>